<proteinExistence type="predicted"/>
<organism evidence="1 2">
    <name type="scientific">Akanthomyces muscarius</name>
    <name type="common">Entomopathogenic fungus</name>
    <name type="synonym">Lecanicillium muscarium</name>
    <dbReference type="NCBI Taxonomy" id="2231603"/>
    <lineage>
        <taxon>Eukaryota</taxon>
        <taxon>Fungi</taxon>
        <taxon>Dikarya</taxon>
        <taxon>Ascomycota</taxon>
        <taxon>Pezizomycotina</taxon>
        <taxon>Sordariomycetes</taxon>
        <taxon>Hypocreomycetidae</taxon>
        <taxon>Hypocreales</taxon>
        <taxon>Cordycipitaceae</taxon>
        <taxon>Akanthomyces</taxon>
    </lineage>
</organism>
<keyword evidence="2" id="KW-1185">Reference proteome</keyword>
<dbReference type="RefSeq" id="XP_056057068.1">
    <property type="nucleotide sequence ID" value="XM_056202511.1"/>
</dbReference>
<reference evidence="1" key="1">
    <citation type="journal article" date="2023" name="Access Microbiol">
        <title>De-novo genome assembly for Akanthomyces muscarius, a biocontrol agent of insect agricultural pests.</title>
        <authorList>
            <person name="Erdos Z."/>
            <person name="Studholme D.J."/>
            <person name="Raymond B."/>
            <person name="Sharma M."/>
        </authorList>
    </citation>
    <scope>NUCLEOTIDE SEQUENCE</scope>
    <source>
        <strain evidence="1">Ve6</strain>
    </source>
</reference>
<dbReference type="Proteomes" id="UP001144673">
    <property type="component" value="Unassembled WGS sequence"/>
</dbReference>
<name>A0A9W8QHU4_AKAMU</name>
<protein>
    <submittedName>
        <fullName evidence="1">Uncharacterized protein</fullName>
    </submittedName>
</protein>
<dbReference type="AlphaFoldDB" id="A0A9W8QHU4"/>
<dbReference type="KEGG" id="amus:LMH87_009216"/>
<gene>
    <name evidence="1" type="ORF">LMH87_009216</name>
</gene>
<dbReference type="EMBL" id="JAJHUN010000006">
    <property type="protein sequence ID" value="KAJ4158701.1"/>
    <property type="molecule type" value="Genomic_DNA"/>
</dbReference>
<evidence type="ECO:0000313" key="2">
    <source>
        <dbReference type="Proteomes" id="UP001144673"/>
    </source>
</evidence>
<sequence length="70" mass="7637">MKKKGIGNAYKPNDGQDDDFLFARQLIVTAKGRQVAAQSLMTLTPRRGKQKANDTALASITETLEQEPCG</sequence>
<evidence type="ECO:0000313" key="1">
    <source>
        <dbReference type="EMBL" id="KAJ4158701.1"/>
    </source>
</evidence>
<dbReference type="GeneID" id="80896375"/>
<accession>A0A9W8QHU4</accession>
<comment type="caution">
    <text evidence="1">The sequence shown here is derived from an EMBL/GenBank/DDBJ whole genome shotgun (WGS) entry which is preliminary data.</text>
</comment>